<keyword evidence="3" id="KW-1185">Reference proteome</keyword>
<organism evidence="2 3">
    <name type="scientific">Undibacterium macrobrachii</name>
    <dbReference type="NCBI Taxonomy" id="1119058"/>
    <lineage>
        <taxon>Bacteria</taxon>
        <taxon>Pseudomonadati</taxon>
        <taxon>Pseudomonadota</taxon>
        <taxon>Betaproteobacteria</taxon>
        <taxon>Burkholderiales</taxon>
        <taxon>Oxalobacteraceae</taxon>
        <taxon>Undibacterium</taxon>
    </lineage>
</organism>
<evidence type="ECO:0000256" key="1">
    <source>
        <dbReference type="HAMAP-Rule" id="MF_00598"/>
    </source>
</evidence>
<dbReference type="PANTHER" id="PTHR38692:SF1">
    <property type="entry name" value="PROTEIN SMG"/>
    <property type="match status" value="1"/>
</dbReference>
<dbReference type="RefSeq" id="WP_189345140.1">
    <property type="nucleotide sequence ID" value="NZ_BMYT01000002.1"/>
</dbReference>
<dbReference type="Proteomes" id="UP000620127">
    <property type="component" value="Unassembled WGS sequence"/>
</dbReference>
<protein>
    <recommendedName>
        <fullName evidence="1">Protein Smg homolog</fullName>
    </recommendedName>
</protein>
<dbReference type="EMBL" id="BMYT01000002">
    <property type="protein sequence ID" value="GGX07628.1"/>
    <property type="molecule type" value="Genomic_DNA"/>
</dbReference>
<dbReference type="HAMAP" id="MF_00598">
    <property type="entry name" value="Smg"/>
    <property type="match status" value="1"/>
</dbReference>
<comment type="similarity">
    <text evidence="1">Belongs to the Smg family.</text>
</comment>
<comment type="caution">
    <text evidence="2">The sequence shown here is derived from an EMBL/GenBank/DDBJ whole genome shotgun (WGS) entry which is preliminary data.</text>
</comment>
<accession>A0ABQ2XB43</accession>
<gene>
    <name evidence="1 2" type="primary">smg</name>
    <name evidence="2" type="ORF">GCM10011282_11750</name>
</gene>
<dbReference type="Pfam" id="PF04361">
    <property type="entry name" value="DUF494"/>
    <property type="match status" value="1"/>
</dbReference>
<evidence type="ECO:0000313" key="3">
    <source>
        <dbReference type="Proteomes" id="UP000620127"/>
    </source>
</evidence>
<proteinExistence type="inferred from homology"/>
<dbReference type="InterPro" id="IPR007456">
    <property type="entry name" value="Smg"/>
</dbReference>
<name>A0ABQ2XB43_9BURK</name>
<evidence type="ECO:0000313" key="2">
    <source>
        <dbReference type="EMBL" id="GGX07628.1"/>
    </source>
</evidence>
<reference evidence="3" key="1">
    <citation type="journal article" date="2019" name="Int. J. Syst. Evol. Microbiol.">
        <title>The Global Catalogue of Microorganisms (GCM) 10K type strain sequencing project: providing services to taxonomists for standard genome sequencing and annotation.</title>
        <authorList>
            <consortium name="The Broad Institute Genomics Platform"/>
            <consortium name="The Broad Institute Genome Sequencing Center for Infectious Disease"/>
            <person name="Wu L."/>
            <person name="Ma J."/>
        </authorList>
    </citation>
    <scope>NUCLEOTIDE SEQUENCE [LARGE SCALE GENOMIC DNA]</scope>
    <source>
        <strain evidence="3">KCTC 23916</strain>
    </source>
</reference>
<sequence length="164" mass="18246">MFDILVYLYETYYRPDTCPDSIALAKKLSSVGFDEDEIIAALDWLSGLADTSNQLASDAIDVSMAQSSLVNTTGFRVFTEEEASVLGSEAIGYLYYLQSTKVLDAQQREIVIERAMAVDEAPLSLSKFKVIVLMILWSQGQATDILMFDEFLLSDESGSSRLFH</sequence>
<dbReference type="PANTHER" id="PTHR38692">
    <property type="entry name" value="PROTEIN SMG"/>
    <property type="match status" value="1"/>
</dbReference>